<accession>A0A6A6BEV2</accession>
<dbReference type="RefSeq" id="XP_033398308.1">
    <property type="nucleotide sequence ID" value="XM_033536193.1"/>
</dbReference>
<name>A0A6A6BEV2_9PEZI</name>
<dbReference type="EMBL" id="ML995484">
    <property type="protein sequence ID" value="KAF2142596.1"/>
    <property type="molecule type" value="Genomic_DNA"/>
</dbReference>
<dbReference type="Proteomes" id="UP000799438">
    <property type="component" value="Unassembled WGS sequence"/>
</dbReference>
<dbReference type="AlphaFoldDB" id="A0A6A6BEV2"/>
<organism evidence="2 3">
    <name type="scientific">Aplosporella prunicola CBS 121167</name>
    <dbReference type="NCBI Taxonomy" id="1176127"/>
    <lineage>
        <taxon>Eukaryota</taxon>
        <taxon>Fungi</taxon>
        <taxon>Dikarya</taxon>
        <taxon>Ascomycota</taxon>
        <taxon>Pezizomycotina</taxon>
        <taxon>Dothideomycetes</taxon>
        <taxon>Dothideomycetes incertae sedis</taxon>
        <taxon>Botryosphaeriales</taxon>
        <taxon>Aplosporellaceae</taxon>
        <taxon>Aplosporella</taxon>
    </lineage>
</organism>
<evidence type="ECO:0000313" key="3">
    <source>
        <dbReference type="Proteomes" id="UP000799438"/>
    </source>
</evidence>
<gene>
    <name evidence="2" type="ORF">K452DRAFT_21253</name>
</gene>
<dbReference type="GeneID" id="54293689"/>
<protein>
    <submittedName>
        <fullName evidence="2">Uncharacterized protein</fullName>
    </submittedName>
</protein>
<proteinExistence type="predicted"/>
<keyword evidence="3" id="KW-1185">Reference proteome</keyword>
<reference evidence="2" key="1">
    <citation type="journal article" date="2020" name="Stud. Mycol.">
        <title>101 Dothideomycetes genomes: a test case for predicting lifestyles and emergence of pathogens.</title>
        <authorList>
            <person name="Haridas S."/>
            <person name="Albert R."/>
            <person name="Binder M."/>
            <person name="Bloem J."/>
            <person name="Labutti K."/>
            <person name="Salamov A."/>
            <person name="Andreopoulos B."/>
            <person name="Baker S."/>
            <person name="Barry K."/>
            <person name="Bills G."/>
            <person name="Bluhm B."/>
            <person name="Cannon C."/>
            <person name="Castanera R."/>
            <person name="Culley D."/>
            <person name="Daum C."/>
            <person name="Ezra D."/>
            <person name="Gonzalez J."/>
            <person name="Henrissat B."/>
            <person name="Kuo A."/>
            <person name="Liang C."/>
            <person name="Lipzen A."/>
            <person name="Lutzoni F."/>
            <person name="Magnuson J."/>
            <person name="Mondo S."/>
            <person name="Nolan M."/>
            <person name="Ohm R."/>
            <person name="Pangilinan J."/>
            <person name="Park H.-J."/>
            <person name="Ramirez L."/>
            <person name="Alfaro M."/>
            <person name="Sun H."/>
            <person name="Tritt A."/>
            <person name="Yoshinaga Y."/>
            <person name="Zwiers L.-H."/>
            <person name="Turgeon B."/>
            <person name="Goodwin S."/>
            <person name="Spatafora J."/>
            <person name="Crous P."/>
            <person name="Grigoriev I."/>
        </authorList>
    </citation>
    <scope>NUCLEOTIDE SEQUENCE</scope>
    <source>
        <strain evidence="2">CBS 121167</strain>
    </source>
</reference>
<evidence type="ECO:0000256" key="1">
    <source>
        <dbReference type="SAM" id="MobiDB-lite"/>
    </source>
</evidence>
<feature type="compositionally biased region" description="Basic and acidic residues" evidence="1">
    <location>
        <begin position="137"/>
        <end position="152"/>
    </location>
</feature>
<feature type="region of interest" description="Disordered" evidence="1">
    <location>
        <begin position="135"/>
        <end position="157"/>
    </location>
</feature>
<evidence type="ECO:0000313" key="2">
    <source>
        <dbReference type="EMBL" id="KAF2142596.1"/>
    </source>
</evidence>
<sequence>MASQRHMGSGEKPTRRFFFTFSLFFCHGGGRRQDRVPLLWGFQPTGLLLLFLSFLVLGSHVVDGTSGRICLFLKAWRGRDGRSVCRCRYCRRRRCFLHLVPSLPSSFSPSGAYRSAGFFMVLASDIAEEVGLRQKRRDGTGRNGMGREHGEASRQAGRQAGRHACMQALLAGWLGGFSGVMNGQTNTEEDTGWLASWQTGPSHLLAVSLPRGWDGSA</sequence>